<evidence type="ECO:0000259" key="1">
    <source>
        <dbReference type="Pfam" id="PF10502"/>
    </source>
</evidence>
<gene>
    <name evidence="2" type="ORF">ACFSAG_00030</name>
</gene>
<dbReference type="Gene3D" id="2.10.109.10">
    <property type="entry name" value="Umud Fragment, subunit A"/>
    <property type="match status" value="1"/>
</dbReference>
<dbReference type="Proteomes" id="UP001597215">
    <property type="component" value="Unassembled WGS sequence"/>
</dbReference>
<protein>
    <submittedName>
        <fullName evidence="2">S26 family signal peptidase</fullName>
    </submittedName>
</protein>
<accession>A0ABW4M856</accession>
<reference evidence="3" key="1">
    <citation type="journal article" date="2019" name="Int. J. Syst. Evol. Microbiol.">
        <title>The Global Catalogue of Microorganisms (GCM) 10K type strain sequencing project: providing services to taxonomists for standard genome sequencing and annotation.</title>
        <authorList>
            <consortium name="The Broad Institute Genomics Platform"/>
            <consortium name="The Broad Institute Genome Sequencing Center for Infectious Disease"/>
            <person name="Wu L."/>
            <person name="Ma J."/>
        </authorList>
    </citation>
    <scope>NUCLEOTIDE SEQUENCE [LARGE SCALE GENOMIC DNA]</scope>
    <source>
        <strain evidence="3">CGMCC 1.12449</strain>
    </source>
</reference>
<feature type="domain" description="Peptidase S26" evidence="1">
    <location>
        <begin position="18"/>
        <end position="171"/>
    </location>
</feature>
<keyword evidence="3" id="KW-1185">Reference proteome</keyword>
<dbReference type="InterPro" id="IPR036286">
    <property type="entry name" value="LexA/Signal_pep-like_sf"/>
</dbReference>
<name>A0ABW4M856_9SPHN</name>
<organism evidence="2 3">
    <name type="scientific">Sphingorhabdus buctiana</name>
    <dbReference type="NCBI Taxonomy" id="1508805"/>
    <lineage>
        <taxon>Bacteria</taxon>
        <taxon>Pseudomonadati</taxon>
        <taxon>Pseudomonadota</taxon>
        <taxon>Alphaproteobacteria</taxon>
        <taxon>Sphingomonadales</taxon>
        <taxon>Sphingomonadaceae</taxon>
        <taxon>Sphingorhabdus</taxon>
    </lineage>
</organism>
<evidence type="ECO:0000313" key="3">
    <source>
        <dbReference type="Proteomes" id="UP001597215"/>
    </source>
</evidence>
<dbReference type="Pfam" id="PF10502">
    <property type="entry name" value="Peptidase_S26"/>
    <property type="match status" value="1"/>
</dbReference>
<dbReference type="InterPro" id="IPR019533">
    <property type="entry name" value="Peptidase_S26"/>
</dbReference>
<evidence type="ECO:0000313" key="2">
    <source>
        <dbReference type="EMBL" id="MFD1765228.1"/>
    </source>
</evidence>
<dbReference type="EMBL" id="JBHUEL010000001">
    <property type="protein sequence ID" value="MFD1765228.1"/>
    <property type="molecule type" value="Genomic_DNA"/>
</dbReference>
<dbReference type="SUPFAM" id="SSF51306">
    <property type="entry name" value="LexA/Signal peptidase"/>
    <property type="match status" value="1"/>
</dbReference>
<dbReference type="RefSeq" id="WP_381510348.1">
    <property type="nucleotide sequence ID" value="NZ_JBHUEL010000001.1"/>
</dbReference>
<proteinExistence type="predicted"/>
<sequence length="172" mass="18611">MDRATKLPDHKRRYLSIALLAAVLAGTQMLGAWRDGHALFINSSASLAHWAFFVESGQMPRKGDLAFFRAPQTALVSRHFGRTAPPFGKIVYGVAGDVVSRSSNIVAVNGKPVAMLKPASRFGERLLPGPTGVIPDGCYFMATPHRDGLDSRYADIGFVCRRQIIGTGKAIL</sequence>
<comment type="caution">
    <text evidence="2">The sequence shown here is derived from an EMBL/GenBank/DDBJ whole genome shotgun (WGS) entry which is preliminary data.</text>
</comment>